<protein>
    <recommendedName>
        <fullName evidence="3">PKD domain-containing protein</fullName>
    </recommendedName>
</protein>
<evidence type="ECO:0000313" key="1">
    <source>
        <dbReference type="EMBL" id="MBB5327074.1"/>
    </source>
</evidence>
<sequence>MAGLLMACGGGSKGNSQRVSPAVTPPGTYALAVTAVAGNTAVSQKLTLVIQ</sequence>
<comment type="caution">
    <text evidence="1">The sequence shown here is derived from an EMBL/GenBank/DDBJ whole genome shotgun (WGS) entry which is preliminary data.</text>
</comment>
<reference evidence="1 2" key="1">
    <citation type="submission" date="2020-08" db="EMBL/GenBank/DDBJ databases">
        <title>Genomic Encyclopedia of Type Strains, Phase IV (KMG-V): Genome sequencing to study the core and pangenomes of soil and plant-associated prokaryotes.</title>
        <authorList>
            <person name="Whitman W."/>
        </authorList>
    </citation>
    <scope>NUCLEOTIDE SEQUENCE [LARGE SCALE GENOMIC DNA]</scope>
    <source>
        <strain evidence="1 2">X5P2</strain>
    </source>
</reference>
<evidence type="ECO:0000313" key="2">
    <source>
        <dbReference type="Proteomes" id="UP000535182"/>
    </source>
</evidence>
<dbReference type="Proteomes" id="UP000535182">
    <property type="component" value="Unassembled WGS sequence"/>
</dbReference>
<proteinExistence type="predicted"/>
<evidence type="ECO:0008006" key="3">
    <source>
        <dbReference type="Google" id="ProtNLM"/>
    </source>
</evidence>
<organism evidence="1 2">
    <name type="scientific">Tunturiibacter gelidiferens</name>
    <dbReference type="NCBI Taxonomy" id="3069689"/>
    <lineage>
        <taxon>Bacteria</taxon>
        <taxon>Pseudomonadati</taxon>
        <taxon>Acidobacteriota</taxon>
        <taxon>Terriglobia</taxon>
        <taxon>Terriglobales</taxon>
        <taxon>Acidobacteriaceae</taxon>
        <taxon>Tunturiibacter</taxon>
    </lineage>
</organism>
<keyword evidence="2" id="KW-1185">Reference proteome</keyword>
<accession>A0A9X0QB20</accession>
<dbReference type="AlphaFoldDB" id="A0A9X0QB20"/>
<dbReference type="EMBL" id="JACHEB010000001">
    <property type="protein sequence ID" value="MBB5327074.1"/>
    <property type="molecule type" value="Genomic_DNA"/>
</dbReference>
<gene>
    <name evidence="1" type="ORF">HDF14_000668</name>
</gene>
<name>A0A9X0QB20_9BACT</name>
<dbReference type="RefSeq" id="WP_183973424.1">
    <property type="nucleotide sequence ID" value="NZ_JACHEB010000001.1"/>
</dbReference>